<evidence type="ECO:0000313" key="3">
    <source>
        <dbReference type="Proteomes" id="UP001501671"/>
    </source>
</evidence>
<keyword evidence="1" id="KW-0238">DNA-binding</keyword>
<dbReference type="InterPro" id="IPR036388">
    <property type="entry name" value="WH-like_DNA-bd_sf"/>
</dbReference>
<dbReference type="Proteomes" id="UP001501671">
    <property type="component" value="Unassembled WGS sequence"/>
</dbReference>
<dbReference type="NCBIfam" id="TIGR00738">
    <property type="entry name" value="rrf2_super"/>
    <property type="match status" value="1"/>
</dbReference>
<comment type="caution">
    <text evidence="2">The sequence shown here is derived from an EMBL/GenBank/DDBJ whole genome shotgun (WGS) entry which is preliminary data.</text>
</comment>
<reference evidence="3" key="1">
    <citation type="journal article" date="2019" name="Int. J. Syst. Evol. Microbiol.">
        <title>The Global Catalogue of Microorganisms (GCM) 10K type strain sequencing project: providing services to taxonomists for standard genome sequencing and annotation.</title>
        <authorList>
            <consortium name="The Broad Institute Genomics Platform"/>
            <consortium name="The Broad Institute Genome Sequencing Center for Infectious Disease"/>
            <person name="Wu L."/>
            <person name="Ma J."/>
        </authorList>
    </citation>
    <scope>NUCLEOTIDE SEQUENCE [LARGE SCALE GENOMIC DNA]</scope>
    <source>
        <strain evidence="3">JCM 17666</strain>
    </source>
</reference>
<dbReference type="EMBL" id="BAABFO010000012">
    <property type="protein sequence ID" value="GAA4334904.1"/>
    <property type="molecule type" value="Genomic_DNA"/>
</dbReference>
<keyword evidence="3" id="KW-1185">Reference proteome</keyword>
<evidence type="ECO:0000313" key="2">
    <source>
        <dbReference type="EMBL" id="GAA4334904.1"/>
    </source>
</evidence>
<dbReference type="RefSeq" id="WP_345250424.1">
    <property type="nucleotide sequence ID" value="NZ_BAABFO010000012.1"/>
</dbReference>
<dbReference type="Pfam" id="PF02082">
    <property type="entry name" value="Rrf2"/>
    <property type="match status" value="1"/>
</dbReference>
<dbReference type="SUPFAM" id="SSF46785">
    <property type="entry name" value="Winged helix' DNA-binding domain"/>
    <property type="match status" value="1"/>
</dbReference>
<dbReference type="InterPro" id="IPR000944">
    <property type="entry name" value="Tscrpt_reg_Rrf2"/>
</dbReference>
<evidence type="ECO:0000256" key="1">
    <source>
        <dbReference type="ARBA" id="ARBA00023125"/>
    </source>
</evidence>
<name>A0ABP8H604_9BURK</name>
<protein>
    <submittedName>
        <fullName evidence="2">Rrf2 family transcriptional regulator</fullName>
    </submittedName>
</protein>
<dbReference type="PROSITE" id="PS51197">
    <property type="entry name" value="HTH_RRF2_2"/>
    <property type="match status" value="1"/>
</dbReference>
<accession>A0ABP8H604</accession>
<gene>
    <name evidence="2" type="ORF">GCM10023144_27610</name>
</gene>
<dbReference type="InterPro" id="IPR036390">
    <property type="entry name" value="WH_DNA-bd_sf"/>
</dbReference>
<dbReference type="PANTHER" id="PTHR33221">
    <property type="entry name" value="WINGED HELIX-TURN-HELIX TRANSCRIPTIONAL REGULATOR, RRF2 FAMILY"/>
    <property type="match status" value="1"/>
</dbReference>
<organism evidence="2 3">
    <name type="scientific">Pigmentiphaga soli</name>
    <dbReference type="NCBI Taxonomy" id="1007095"/>
    <lineage>
        <taxon>Bacteria</taxon>
        <taxon>Pseudomonadati</taxon>
        <taxon>Pseudomonadota</taxon>
        <taxon>Betaproteobacteria</taxon>
        <taxon>Burkholderiales</taxon>
        <taxon>Alcaligenaceae</taxon>
        <taxon>Pigmentiphaga</taxon>
    </lineage>
</organism>
<dbReference type="PANTHER" id="PTHR33221:SF4">
    <property type="entry name" value="HTH-TYPE TRANSCRIPTIONAL REPRESSOR NSRR"/>
    <property type="match status" value="1"/>
</dbReference>
<dbReference type="Gene3D" id="1.10.10.10">
    <property type="entry name" value="Winged helix-like DNA-binding domain superfamily/Winged helix DNA-binding domain"/>
    <property type="match status" value="1"/>
</dbReference>
<proteinExistence type="predicted"/>
<sequence length="159" mass="17415">MRLTTMTDYALRLLMYVARHPRRLCTIAEIAQAHGISEAHLMKVTHRLGQQGWLDTVRGKGGGMRLARAPAEIKLGDVVRGIEPDFDLVECFATGSQCTLTGDCRLAGVLGGALREFIAYLDGYTLADLLPGTDLAPTVRRVRLEPRQAGSPACRRRSP</sequence>